<evidence type="ECO:0000256" key="13">
    <source>
        <dbReference type="SAM" id="Phobius"/>
    </source>
</evidence>
<reference evidence="15 16" key="1">
    <citation type="journal article" date="2016" name="Environ. Microbiol.">
        <title>Genomic resolution of a cold subsurface aquifer community provides metabolic insights for novel microbes adapted to high CO concentrations.</title>
        <authorList>
            <person name="Probst A.J."/>
            <person name="Castelle C.J."/>
            <person name="Singh A."/>
            <person name="Brown C.T."/>
            <person name="Anantharaman K."/>
            <person name="Sharon I."/>
            <person name="Hug L.A."/>
            <person name="Burstein D."/>
            <person name="Emerson J.B."/>
            <person name="Thomas B.C."/>
            <person name="Banfield J.F."/>
        </authorList>
    </citation>
    <scope>NUCLEOTIDE SEQUENCE [LARGE SCALE GENOMIC DNA]</scope>
    <source>
        <strain evidence="15">CG1_02_37_22</strain>
    </source>
</reference>
<dbReference type="Proteomes" id="UP000183120">
    <property type="component" value="Unassembled WGS sequence"/>
</dbReference>
<evidence type="ECO:0000256" key="4">
    <source>
        <dbReference type="ARBA" id="ARBA00022475"/>
    </source>
</evidence>
<dbReference type="GO" id="GO:0046872">
    <property type="term" value="F:metal ion binding"/>
    <property type="evidence" value="ECO:0007669"/>
    <property type="project" value="UniProtKB-KW"/>
</dbReference>
<evidence type="ECO:0000256" key="7">
    <source>
        <dbReference type="ARBA" id="ARBA00022723"/>
    </source>
</evidence>
<gene>
    <name evidence="15" type="ORF">AUJ73_04510</name>
</gene>
<dbReference type="PANTHER" id="PTHR35864">
    <property type="entry name" value="ZINC METALLOPROTEASE MJ0611-RELATED"/>
    <property type="match status" value="1"/>
</dbReference>
<evidence type="ECO:0000256" key="1">
    <source>
        <dbReference type="ARBA" id="ARBA00001947"/>
    </source>
</evidence>
<dbReference type="Pfam" id="PF02163">
    <property type="entry name" value="Peptidase_M50"/>
    <property type="match status" value="1"/>
</dbReference>
<sequence length="213" mass="23492">MGIIIGWFILIICITIHEFAHAYMADRLGDPTAKIYGRMTLNPIAHIDPIGTVLLPLLMLISGSGFFIGWAKPTPFDPFNLKNPKRDAALISVAGPASNLLFAVILSVILRFPLPGILGLFLYGLLPVIIQINVLLAIFNLIPIHPLDGFKVVAGLLPKKYYYEWMELEKYGMIFLLLLIFPFFGSSPVFRLITPVVNLILSILLPHGSGGVI</sequence>
<feature type="transmembrane region" description="Helical" evidence="13">
    <location>
        <begin position="6"/>
        <end position="25"/>
    </location>
</feature>
<organism evidence="15 16">
    <name type="scientific">Candidatus Gottesmanbacteria bacterium CG1_02_37_22</name>
    <dbReference type="NCBI Taxonomy" id="1805209"/>
    <lineage>
        <taxon>Bacteria</taxon>
        <taxon>Candidatus Gottesmaniibacteriota</taxon>
    </lineage>
</organism>
<feature type="transmembrane region" description="Helical" evidence="13">
    <location>
        <begin position="46"/>
        <end position="68"/>
    </location>
</feature>
<accession>A0A1J4TQR4</accession>
<protein>
    <recommendedName>
        <fullName evidence="14">Peptidase M50 domain-containing protein</fullName>
    </recommendedName>
</protein>
<keyword evidence="6 13" id="KW-0812">Transmembrane</keyword>
<feature type="domain" description="Peptidase M50" evidence="14">
    <location>
        <begin position="8"/>
        <end position="110"/>
    </location>
</feature>
<dbReference type="CDD" id="cd06158">
    <property type="entry name" value="S2P-M50_like_1"/>
    <property type="match status" value="1"/>
</dbReference>
<dbReference type="GO" id="GO:0005886">
    <property type="term" value="C:plasma membrane"/>
    <property type="evidence" value="ECO:0007669"/>
    <property type="project" value="UniProtKB-SubCell"/>
</dbReference>
<evidence type="ECO:0000256" key="3">
    <source>
        <dbReference type="ARBA" id="ARBA00007931"/>
    </source>
</evidence>
<dbReference type="InterPro" id="IPR008915">
    <property type="entry name" value="Peptidase_M50"/>
</dbReference>
<feature type="transmembrane region" description="Helical" evidence="13">
    <location>
        <begin position="171"/>
        <end position="193"/>
    </location>
</feature>
<keyword evidence="5" id="KW-0645">Protease</keyword>
<dbReference type="InterPro" id="IPR052348">
    <property type="entry name" value="Metallopeptidase_M50B"/>
</dbReference>
<keyword evidence="12 13" id="KW-0472">Membrane</keyword>
<evidence type="ECO:0000256" key="12">
    <source>
        <dbReference type="ARBA" id="ARBA00023136"/>
    </source>
</evidence>
<keyword evidence="4" id="KW-1003">Cell membrane</keyword>
<dbReference type="InterPro" id="IPR044537">
    <property type="entry name" value="Rip2-like"/>
</dbReference>
<comment type="subcellular location">
    <subcellularLocation>
        <location evidence="2">Cell membrane</location>
        <topology evidence="2">Multi-pass membrane protein</topology>
    </subcellularLocation>
</comment>
<dbReference type="GO" id="GO:0006508">
    <property type="term" value="P:proteolysis"/>
    <property type="evidence" value="ECO:0007669"/>
    <property type="project" value="UniProtKB-KW"/>
</dbReference>
<dbReference type="AlphaFoldDB" id="A0A1J4TQR4"/>
<comment type="similarity">
    <text evidence="3">Belongs to the peptidase M50B family.</text>
</comment>
<keyword evidence="10 13" id="KW-1133">Transmembrane helix</keyword>
<evidence type="ECO:0000256" key="5">
    <source>
        <dbReference type="ARBA" id="ARBA00022670"/>
    </source>
</evidence>
<proteinExistence type="inferred from homology"/>
<evidence type="ECO:0000256" key="6">
    <source>
        <dbReference type="ARBA" id="ARBA00022692"/>
    </source>
</evidence>
<keyword evidence="11" id="KW-0482">Metalloprotease</keyword>
<evidence type="ECO:0000256" key="11">
    <source>
        <dbReference type="ARBA" id="ARBA00023049"/>
    </source>
</evidence>
<comment type="caution">
    <text evidence="15">The sequence shown here is derived from an EMBL/GenBank/DDBJ whole genome shotgun (WGS) entry which is preliminary data.</text>
</comment>
<dbReference type="STRING" id="1805209.AUJ73_04510"/>
<evidence type="ECO:0000256" key="2">
    <source>
        <dbReference type="ARBA" id="ARBA00004651"/>
    </source>
</evidence>
<dbReference type="GO" id="GO:0008237">
    <property type="term" value="F:metallopeptidase activity"/>
    <property type="evidence" value="ECO:0007669"/>
    <property type="project" value="UniProtKB-KW"/>
</dbReference>
<dbReference type="PANTHER" id="PTHR35864:SF1">
    <property type="entry name" value="ZINC METALLOPROTEASE YWHC-RELATED"/>
    <property type="match status" value="1"/>
</dbReference>
<keyword evidence="9" id="KW-0862">Zinc</keyword>
<evidence type="ECO:0000256" key="8">
    <source>
        <dbReference type="ARBA" id="ARBA00022801"/>
    </source>
</evidence>
<evidence type="ECO:0000256" key="10">
    <source>
        <dbReference type="ARBA" id="ARBA00022989"/>
    </source>
</evidence>
<keyword evidence="7" id="KW-0479">Metal-binding</keyword>
<evidence type="ECO:0000313" key="16">
    <source>
        <dbReference type="Proteomes" id="UP000183120"/>
    </source>
</evidence>
<evidence type="ECO:0000256" key="9">
    <source>
        <dbReference type="ARBA" id="ARBA00022833"/>
    </source>
</evidence>
<keyword evidence="8" id="KW-0378">Hydrolase</keyword>
<comment type="cofactor">
    <cofactor evidence="1">
        <name>Zn(2+)</name>
        <dbReference type="ChEBI" id="CHEBI:29105"/>
    </cofactor>
</comment>
<name>A0A1J4TQR4_9BACT</name>
<evidence type="ECO:0000313" key="15">
    <source>
        <dbReference type="EMBL" id="OIO13013.1"/>
    </source>
</evidence>
<dbReference type="EMBL" id="MNUY01000071">
    <property type="protein sequence ID" value="OIO13013.1"/>
    <property type="molecule type" value="Genomic_DNA"/>
</dbReference>
<feature type="transmembrane region" description="Helical" evidence="13">
    <location>
        <begin position="88"/>
        <end position="110"/>
    </location>
</feature>
<feature type="transmembrane region" description="Helical" evidence="13">
    <location>
        <begin position="117"/>
        <end position="142"/>
    </location>
</feature>
<evidence type="ECO:0000259" key="14">
    <source>
        <dbReference type="Pfam" id="PF02163"/>
    </source>
</evidence>